<accession>A0AA87ZQS4</accession>
<dbReference type="PANTHER" id="PTHR33156:SF2">
    <property type="entry name" value="OS01G0738000 PROTEIN"/>
    <property type="match status" value="1"/>
</dbReference>
<evidence type="ECO:0000313" key="1">
    <source>
        <dbReference type="EMBL" id="GMN41624.1"/>
    </source>
</evidence>
<organism evidence="1 2">
    <name type="scientific">Ficus carica</name>
    <name type="common">Common fig</name>
    <dbReference type="NCBI Taxonomy" id="3494"/>
    <lineage>
        <taxon>Eukaryota</taxon>
        <taxon>Viridiplantae</taxon>
        <taxon>Streptophyta</taxon>
        <taxon>Embryophyta</taxon>
        <taxon>Tracheophyta</taxon>
        <taxon>Spermatophyta</taxon>
        <taxon>Magnoliopsida</taxon>
        <taxon>eudicotyledons</taxon>
        <taxon>Gunneridae</taxon>
        <taxon>Pentapetalae</taxon>
        <taxon>rosids</taxon>
        <taxon>fabids</taxon>
        <taxon>Rosales</taxon>
        <taxon>Moraceae</taxon>
        <taxon>Ficeae</taxon>
        <taxon>Ficus</taxon>
    </lineage>
</organism>
<reference evidence="1" key="1">
    <citation type="submission" date="2023-07" db="EMBL/GenBank/DDBJ databases">
        <title>draft genome sequence of fig (Ficus carica).</title>
        <authorList>
            <person name="Takahashi T."/>
            <person name="Nishimura K."/>
        </authorList>
    </citation>
    <scope>NUCLEOTIDE SEQUENCE</scope>
</reference>
<evidence type="ECO:0000313" key="2">
    <source>
        <dbReference type="Proteomes" id="UP001187192"/>
    </source>
</evidence>
<sequence length="129" mass="14070">MAANGVRQTLRVSSASAKTFLRSSSSPSPFASKASKLTGLAASKPSSASRFSLPKLNSSRLPVELASLQSLMPLHSVTASALFTSMLSLRNNKWGCLSEVSVNDYRRFDLRTERCHHLPHSSELTYKDL</sequence>
<protein>
    <recommendedName>
        <fullName evidence="3">Protein NUCLEAR FUSION DEFECTIVE 6, chloroplastic/mitochondrial-like</fullName>
    </recommendedName>
</protein>
<dbReference type="EMBL" id="BTGU01000013">
    <property type="protein sequence ID" value="GMN41624.1"/>
    <property type="molecule type" value="Genomic_DNA"/>
</dbReference>
<dbReference type="GO" id="GO:0005739">
    <property type="term" value="C:mitochondrion"/>
    <property type="evidence" value="ECO:0007669"/>
    <property type="project" value="TreeGrafter"/>
</dbReference>
<keyword evidence="2" id="KW-1185">Reference proteome</keyword>
<gene>
    <name evidence="1" type="ORF">TIFTF001_010846</name>
</gene>
<dbReference type="InterPro" id="IPR043459">
    <property type="entry name" value="NFD6/NOXY2-like"/>
</dbReference>
<dbReference type="PANTHER" id="PTHR33156">
    <property type="entry name" value="OS02G0230000 PROTEIN"/>
    <property type="match status" value="1"/>
</dbReference>
<dbReference type="AlphaFoldDB" id="A0AA87ZQS4"/>
<proteinExistence type="predicted"/>
<evidence type="ECO:0008006" key="3">
    <source>
        <dbReference type="Google" id="ProtNLM"/>
    </source>
</evidence>
<comment type="caution">
    <text evidence="1">The sequence shown here is derived from an EMBL/GenBank/DDBJ whole genome shotgun (WGS) entry which is preliminary data.</text>
</comment>
<dbReference type="Proteomes" id="UP001187192">
    <property type="component" value="Unassembled WGS sequence"/>
</dbReference>
<name>A0AA87ZQS4_FICCA</name>